<organism evidence="1 2">
    <name type="scientific">Callosobruchus maculatus</name>
    <name type="common">Southern cowpea weevil</name>
    <name type="synonym">Pulse bruchid</name>
    <dbReference type="NCBI Taxonomy" id="64391"/>
    <lineage>
        <taxon>Eukaryota</taxon>
        <taxon>Metazoa</taxon>
        <taxon>Ecdysozoa</taxon>
        <taxon>Arthropoda</taxon>
        <taxon>Hexapoda</taxon>
        <taxon>Insecta</taxon>
        <taxon>Pterygota</taxon>
        <taxon>Neoptera</taxon>
        <taxon>Endopterygota</taxon>
        <taxon>Coleoptera</taxon>
        <taxon>Polyphaga</taxon>
        <taxon>Cucujiformia</taxon>
        <taxon>Chrysomeloidea</taxon>
        <taxon>Chrysomelidae</taxon>
        <taxon>Bruchinae</taxon>
        <taxon>Bruchini</taxon>
        <taxon>Callosobruchus</taxon>
    </lineage>
</organism>
<proteinExistence type="predicted"/>
<gene>
    <name evidence="1" type="ORF">CALMAC_LOCUS1026</name>
</gene>
<name>A0A653BI74_CALMS</name>
<evidence type="ECO:0000313" key="2">
    <source>
        <dbReference type="Proteomes" id="UP000410492"/>
    </source>
</evidence>
<reference evidence="1 2" key="1">
    <citation type="submission" date="2019-01" db="EMBL/GenBank/DDBJ databases">
        <authorList>
            <person name="Sayadi A."/>
        </authorList>
    </citation>
    <scope>NUCLEOTIDE SEQUENCE [LARGE SCALE GENOMIC DNA]</scope>
</reference>
<keyword evidence="2" id="KW-1185">Reference proteome</keyword>
<dbReference type="Proteomes" id="UP000410492">
    <property type="component" value="Unassembled WGS sequence"/>
</dbReference>
<protein>
    <submittedName>
        <fullName evidence="1">Uncharacterized protein</fullName>
    </submittedName>
</protein>
<feature type="non-terminal residue" evidence="1">
    <location>
        <position position="1"/>
    </location>
</feature>
<sequence>GPRGFGGPVVLEAQSPHASSFVQQESTKSKGCFPCMLMLHITNNTFNIENVGQYCILN</sequence>
<evidence type="ECO:0000313" key="1">
    <source>
        <dbReference type="EMBL" id="VEN35004.1"/>
    </source>
</evidence>
<dbReference type="EMBL" id="CAACVG010001177">
    <property type="protein sequence ID" value="VEN35004.1"/>
    <property type="molecule type" value="Genomic_DNA"/>
</dbReference>
<dbReference type="AlphaFoldDB" id="A0A653BI74"/>
<accession>A0A653BI74</accession>